<accession>A0ABD1VXX6</accession>
<proteinExistence type="predicted"/>
<dbReference type="GO" id="GO:0004386">
    <property type="term" value="F:helicase activity"/>
    <property type="evidence" value="ECO:0007669"/>
    <property type="project" value="UniProtKB-KW"/>
</dbReference>
<dbReference type="Proteomes" id="UP001604336">
    <property type="component" value="Unassembled WGS sequence"/>
</dbReference>
<evidence type="ECO:0000256" key="1">
    <source>
        <dbReference type="SAM" id="SignalP"/>
    </source>
</evidence>
<keyword evidence="2" id="KW-0347">Helicase</keyword>
<gene>
    <name evidence="2" type="ORF">Adt_03226</name>
</gene>
<keyword evidence="2" id="KW-0067">ATP-binding</keyword>
<dbReference type="EMBL" id="JBFOLK010000001">
    <property type="protein sequence ID" value="KAL2542248.1"/>
    <property type="molecule type" value="Genomic_DNA"/>
</dbReference>
<protein>
    <submittedName>
        <fullName evidence="2">Helicase</fullName>
    </submittedName>
</protein>
<name>A0ABD1VXX6_9LAMI</name>
<comment type="caution">
    <text evidence="2">The sequence shown here is derived from an EMBL/GenBank/DDBJ whole genome shotgun (WGS) entry which is preliminary data.</text>
</comment>
<dbReference type="AlphaFoldDB" id="A0ABD1VXX6"/>
<organism evidence="2 3">
    <name type="scientific">Abeliophyllum distichum</name>
    <dbReference type="NCBI Taxonomy" id="126358"/>
    <lineage>
        <taxon>Eukaryota</taxon>
        <taxon>Viridiplantae</taxon>
        <taxon>Streptophyta</taxon>
        <taxon>Embryophyta</taxon>
        <taxon>Tracheophyta</taxon>
        <taxon>Spermatophyta</taxon>
        <taxon>Magnoliopsida</taxon>
        <taxon>eudicotyledons</taxon>
        <taxon>Gunneridae</taxon>
        <taxon>Pentapetalae</taxon>
        <taxon>asterids</taxon>
        <taxon>lamiids</taxon>
        <taxon>Lamiales</taxon>
        <taxon>Oleaceae</taxon>
        <taxon>Forsythieae</taxon>
        <taxon>Abeliophyllum</taxon>
    </lineage>
</organism>
<evidence type="ECO:0000313" key="3">
    <source>
        <dbReference type="Proteomes" id="UP001604336"/>
    </source>
</evidence>
<evidence type="ECO:0000313" key="2">
    <source>
        <dbReference type="EMBL" id="KAL2542248.1"/>
    </source>
</evidence>
<feature type="chain" id="PRO_5044892786" evidence="1">
    <location>
        <begin position="26"/>
        <end position="210"/>
    </location>
</feature>
<sequence length="210" mass="23832">MPPHATLRLLLSLILYFHFFSSSSSSSSLFKSIPKKRCNVASQSQQKSDIPDNYMSFNPVCSPSLLCQSFDLTNYVLFVASSGHLERKRPTQHLGNSGGTYFDLQENMPLRKLPFDDKLLPRYPFPSANLPYPIPNLFPSMSLRSRVSYLNGELLAMPLLPNIKYPPYAPKYNQQEREINSAFGSGKMLLHLRHFLKDKTLTPLISFLVG</sequence>
<keyword evidence="1" id="KW-0732">Signal</keyword>
<feature type="signal peptide" evidence="1">
    <location>
        <begin position="1"/>
        <end position="25"/>
    </location>
</feature>
<keyword evidence="2" id="KW-0547">Nucleotide-binding</keyword>
<keyword evidence="3" id="KW-1185">Reference proteome</keyword>
<keyword evidence="2" id="KW-0378">Hydrolase</keyword>
<reference evidence="3" key="1">
    <citation type="submission" date="2024-07" db="EMBL/GenBank/DDBJ databases">
        <title>Two chromosome-level genome assemblies of Korean endemic species Abeliophyllum distichum and Forsythia ovata (Oleaceae).</title>
        <authorList>
            <person name="Jang H."/>
        </authorList>
    </citation>
    <scope>NUCLEOTIDE SEQUENCE [LARGE SCALE GENOMIC DNA]</scope>
</reference>